<accession>A0A3P3EMV4</accession>
<dbReference type="Proteomes" id="UP000273786">
    <property type="component" value="Unassembled WGS sequence"/>
</dbReference>
<name>A0A3P3EMV4_9HYPH</name>
<reference evidence="1 2" key="1">
    <citation type="submission" date="2018-11" db="EMBL/GenBank/DDBJ databases">
        <title>the genome of Mesorhizobium tamadayense DSM 28320.</title>
        <authorList>
            <person name="Gao J."/>
        </authorList>
    </citation>
    <scope>NUCLEOTIDE SEQUENCE [LARGE SCALE GENOMIC DNA]</scope>
    <source>
        <strain evidence="1 2">DSM 28320</strain>
    </source>
</reference>
<sequence>MTRSEFNTQAFLKALDRKKSDRKLNWRQVAELSGVSASTLTLMAQGQKPDVENLARLFHWSGLSADTFVGAGQGHRLFTEPFSQFTMVICSDNYLAANGRSTVVDTITGICVRLRDKLHHG</sequence>
<protein>
    <submittedName>
        <fullName evidence="1">XRE family transcriptional regulator</fullName>
    </submittedName>
</protein>
<dbReference type="AlphaFoldDB" id="A0A3P3EMV4"/>
<comment type="caution">
    <text evidence="1">The sequence shown here is derived from an EMBL/GenBank/DDBJ whole genome shotgun (WGS) entry which is preliminary data.</text>
</comment>
<organism evidence="1 2">
    <name type="scientific">Mesorhizobium tamadayense</name>
    <dbReference type="NCBI Taxonomy" id="425306"/>
    <lineage>
        <taxon>Bacteria</taxon>
        <taxon>Pseudomonadati</taxon>
        <taxon>Pseudomonadota</taxon>
        <taxon>Alphaproteobacteria</taxon>
        <taxon>Hyphomicrobiales</taxon>
        <taxon>Phyllobacteriaceae</taxon>
        <taxon>Mesorhizobium</taxon>
    </lineage>
</organism>
<evidence type="ECO:0000313" key="1">
    <source>
        <dbReference type="EMBL" id="RRH87743.1"/>
    </source>
</evidence>
<dbReference type="SUPFAM" id="SSF47413">
    <property type="entry name" value="lambda repressor-like DNA-binding domains"/>
    <property type="match status" value="1"/>
</dbReference>
<proteinExistence type="predicted"/>
<gene>
    <name evidence="1" type="ORF">EH240_35985</name>
</gene>
<dbReference type="OrthoDB" id="513181at2"/>
<keyword evidence="2" id="KW-1185">Reference proteome</keyword>
<dbReference type="EMBL" id="RQXT01000100">
    <property type="protein sequence ID" value="RRH87743.1"/>
    <property type="molecule type" value="Genomic_DNA"/>
</dbReference>
<evidence type="ECO:0000313" key="2">
    <source>
        <dbReference type="Proteomes" id="UP000273786"/>
    </source>
</evidence>
<dbReference type="GO" id="GO:0003677">
    <property type="term" value="F:DNA binding"/>
    <property type="evidence" value="ECO:0007669"/>
    <property type="project" value="InterPro"/>
</dbReference>
<dbReference type="InterPro" id="IPR010982">
    <property type="entry name" value="Lambda_DNA-bd_dom_sf"/>
</dbReference>